<dbReference type="SUPFAM" id="SSF88874">
    <property type="entry name" value="Receptor-binding domain of short tail fibre protein gp12"/>
    <property type="match status" value="1"/>
</dbReference>
<reference evidence="3" key="1">
    <citation type="journal article" date="2019" name="Int. J. Syst. Evol. Microbiol.">
        <title>The Global Catalogue of Microorganisms (GCM) 10K type strain sequencing project: providing services to taxonomists for standard genome sequencing and annotation.</title>
        <authorList>
            <consortium name="The Broad Institute Genomics Platform"/>
            <consortium name="The Broad Institute Genome Sequencing Center for Infectious Disease"/>
            <person name="Wu L."/>
            <person name="Ma J."/>
        </authorList>
    </citation>
    <scope>NUCLEOTIDE SEQUENCE [LARGE SCALE GENOMIC DNA]</scope>
    <source>
        <strain evidence="3">KCTC 42875</strain>
    </source>
</reference>
<evidence type="ECO:0000259" key="1">
    <source>
        <dbReference type="Pfam" id="PF07484"/>
    </source>
</evidence>
<name>A0ABV7RTL0_9GAMM</name>
<dbReference type="Gene3D" id="3.90.1340.10">
    <property type="entry name" value="Phage tail collar domain"/>
    <property type="match status" value="1"/>
</dbReference>
<organism evidence="2 3">
    <name type="scientific">Lysobacter cavernae</name>
    <dbReference type="NCBI Taxonomy" id="1685901"/>
    <lineage>
        <taxon>Bacteria</taxon>
        <taxon>Pseudomonadati</taxon>
        <taxon>Pseudomonadota</taxon>
        <taxon>Gammaproteobacteria</taxon>
        <taxon>Lysobacterales</taxon>
        <taxon>Lysobacteraceae</taxon>
        <taxon>Lysobacter</taxon>
    </lineage>
</organism>
<dbReference type="InterPro" id="IPR011083">
    <property type="entry name" value="Phage_tail_collar_dom"/>
</dbReference>
<dbReference type="RefSeq" id="WP_386759084.1">
    <property type="nucleotide sequence ID" value="NZ_JBHRXK010000004.1"/>
</dbReference>
<keyword evidence="3" id="KW-1185">Reference proteome</keyword>
<evidence type="ECO:0000313" key="2">
    <source>
        <dbReference type="EMBL" id="MFC3551315.1"/>
    </source>
</evidence>
<gene>
    <name evidence="2" type="ORF">ACFOLC_09865</name>
</gene>
<accession>A0ABV7RTL0</accession>
<evidence type="ECO:0000313" key="3">
    <source>
        <dbReference type="Proteomes" id="UP001595740"/>
    </source>
</evidence>
<dbReference type="InterPro" id="IPR037053">
    <property type="entry name" value="Phage_tail_collar_dom_sf"/>
</dbReference>
<dbReference type="EMBL" id="JBHRXK010000004">
    <property type="protein sequence ID" value="MFC3551315.1"/>
    <property type="molecule type" value="Genomic_DNA"/>
</dbReference>
<sequence length="179" mass="18436">MSEVFIGQVMMAGFNFAPKFFAQCNGQWLPINQNQALFSLLGTTYGGNGQTAFALPDLRGRTPVGFASSIGPGTAPKQLGEVGGTETVTLLANNLPAHTHGVNASTGNGDSRIPSNRVHATSIDASAPKALYGPASGAQVAMAAQTIGMTGGTQPHANMQPYSVINFCIALSGIFPPRS</sequence>
<dbReference type="Proteomes" id="UP001595740">
    <property type="component" value="Unassembled WGS sequence"/>
</dbReference>
<feature type="domain" description="Phage tail collar" evidence="1">
    <location>
        <begin position="7"/>
        <end position="63"/>
    </location>
</feature>
<proteinExistence type="predicted"/>
<dbReference type="Pfam" id="PF07484">
    <property type="entry name" value="Collar"/>
    <property type="match status" value="1"/>
</dbReference>
<comment type="caution">
    <text evidence="2">The sequence shown here is derived from an EMBL/GenBank/DDBJ whole genome shotgun (WGS) entry which is preliminary data.</text>
</comment>
<protein>
    <submittedName>
        <fullName evidence="2">Phage tail protein</fullName>
    </submittedName>
</protein>